<evidence type="ECO:0008006" key="3">
    <source>
        <dbReference type="Google" id="ProtNLM"/>
    </source>
</evidence>
<organism evidence="1 2">
    <name type="scientific">Nocardia tengchongensis</name>
    <dbReference type="NCBI Taxonomy" id="2055889"/>
    <lineage>
        <taxon>Bacteria</taxon>
        <taxon>Bacillati</taxon>
        <taxon>Actinomycetota</taxon>
        <taxon>Actinomycetes</taxon>
        <taxon>Mycobacteriales</taxon>
        <taxon>Nocardiaceae</taxon>
        <taxon>Nocardia</taxon>
    </lineage>
</organism>
<evidence type="ECO:0000313" key="1">
    <source>
        <dbReference type="EMBL" id="QVI23838.1"/>
    </source>
</evidence>
<evidence type="ECO:0000313" key="2">
    <source>
        <dbReference type="Proteomes" id="UP000683310"/>
    </source>
</evidence>
<sequence length="167" mass="18148">MSEAVAHGPTNLVVSLEDLHSITGDDQTLWPVLPDWHELFAAVCGRIGDTSSAHPVTRYARALSKLRLAHHNQPELPGFAGTCLALVGWIDLWVLRNAPFVADCDKSLGEAVDRMALAHVNAIAVLGSERDEQVVHAAWRALSMCAIEWTNLVDEVVHGQPAYPTGQ</sequence>
<gene>
    <name evidence="1" type="ORF">KHQ06_14090</name>
</gene>
<name>A0ABX8CVA0_9NOCA</name>
<accession>A0ABX8CVA0</accession>
<keyword evidence="2" id="KW-1185">Reference proteome</keyword>
<proteinExistence type="predicted"/>
<dbReference type="Proteomes" id="UP000683310">
    <property type="component" value="Chromosome"/>
</dbReference>
<protein>
    <recommendedName>
        <fullName evidence="3">DUF4254 domain-containing protein</fullName>
    </recommendedName>
</protein>
<dbReference type="EMBL" id="CP074371">
    <property type="protein sequence ID" value="QVI23838.1"/>
    <property type="molecule type" value="Genomic_DNA"/>
</dbReference>
<reference evidence="1 2" key="1">
    <citation type="submission" date="2021-04" db="EMBL/GenBank/DDBJ databases">
        <title>Nocardia tengchongensis.</title>
        <authorList>
            <person name="Zhuang k."/>
            <person name="Ran Y."/>
            <person name="Li W."/>
        </authorList>
    </citation>
    <scope>NUCLEOTIDE SEQUENCE [LARGE SCALE GENOMIC DNA]</scope>
    <source>
        <strain evidence="1 2">CFH S0057</strain>
    </source>
</reference>